<dbReference type="PROSITE" id="PS51756">
    <property type="entry name" value="LXG"/>
    <property type="match status" value="1"/>
</dbReference>
<feature type="domain" description="LXG" evidence="2">
    <location>
        <begin position="1"/>
        <end position="215"/>
    </location>
</feature>
<dbReference type="STRING" id="574376.BAMA_23980"/>
<dbReference type="PANTHER" id="PTHR34976:SF1">
    <property type="entry name" value="TOXIN BC_0920"/>
    <property type="match status" value="1"/>
</dbReference>
<evidence type="ECO:0000313" key="4">
    <source>
        <dbReference type="Proteomes" id="UP000027822"/>
    </source>
</evidence>
<name>A0A073JXS7_9BACI</name>
<dbReference type="InterPro" id="IPR006829">
    <property type="entry name" value="LXG_dom"/>
</dbReference>
<dbReference type="eggNOG" id="COG5444">
    <property type="taxonomic scope" value="Bacteria"/>
</dbReference>
<dbReference type="Proteomes" id="UP000027822">
    <property type="component" value="Unassembled WGS sequence"/>
</dbReference>
<dbReference type="OrthoDB" id="2186822at2"/>
<accession>A0A073JXS7</accession>
<protein>
    <recommendedName>
        <fullName evidence="2">LXG domain-containing protein</fullName>
    </recommendedName>
</protein>
<dbReference type="EMBL" id="JOTN01000009">
    <property type="protein sequence ID" value="KEK19075.1"/>
    <property type="molecule type" value="Genomic_DNA"/>
</dbReference>
<comment type="caution">
    <text evidence="3">The sequence shown here is derived from an EMBL/GenBank/DDBJ whole genome shotgun (WGS) entry which is preliminary data.</text>
</comment>
<comment type="similarity">
    <text evidence="1">In the N-terminal section; belongs to the LXG family.</text>
</comment>
<evidence type="ECO:0000313" key="3">
    <source>
        <dbReference type="EMBL" id="KEK19075.1"/>
    </source>
</evidence>
<dbReference type="RefSeq" id="WP_034639311.1">
    <property type="nucleotide sequence ID" value="NZ_CBCSJC010000008.1"/>
</dbReference>
<gene>
    <name evidence="3" type="ORF">BAMA_23980</name>
</gene>
<dbReference type="Pfam" id="PF04740">
    <property type="entry name" value="LXG"/>
    <property type="match status" value="1"/>
</dbReference>
<dbReference type="InterPro" id="IPR051768">
    <property type="entry name" value="Bact_secretion_toxin"/>
</dbReference>
<keyword evidence="4" id="KW-1185">Reference proteome</keyword>
<dbReference type="PANTHER" id="PTHR34976">
    <property type="entry name" value="RIBONUCLEASE YQCG-RELATED"/>
    <property type="match status" value="1"/>
</dbReference>
<reference evidence="3 4" key="1">
    <citation type="submission" date="2014-06" db="EMBL/GenBank/DDBJ databases">
        <title>Draft genome sequence of Bacillus manliponensis JCM 15802 (MCCC 1A00708).</title>
        <authorList>
            <person name="Lai Q."/>
            <person name="Liu Y."/>
            <person name="Shao Z."/>
        </authorList>
    </citation>
    <scope>NUCLEOTIDE SEQUENCE [LARGE SCALE GENOMIC DNA]</scope>
    <source>
        <strain evidence="3 4">JCM 15802</strain>
    </source>
</reference>
<dbReference type="eggNOG" id="COG4842">
    <property type="taxonomic scope" value="Bacteria"/>
</dbReference>
<proteinExistence type="inferred from homology"/>
<dbReference type="Pfam" id="PF12639">
    <property type="entry name" value="Colicin-DNase"/>
    <property type="match status" value="1"/>
</dbReference>
<evidence type="ECO:0000259" key="2">
    <source>
        <dbReference type="PROSITE" id="PS51756"/>
    </source>
</evidence>
<organism evidence="3 4">
    <name type="scientific">Bacillus manliponensis</name>
    <dbReference type="NCBI Taxonomy" id="574376"/>
    <lineage>
        <taxon>Bacteria</taxon>
        <taxon>Bacillati</taxon>
        <taxon>Bacillota</taxon>
        <taxon>Bacilli</taxon>
        <taxon>Bacillales</taxon>
        <taxon>Bacillaceae</taxon>
        <taxon>Bacillus</taxon>
        <taxon>Bacillus cereus group</taxon>
    </lineage>
</organism>
<evidence type="ECO:0000256" key="1">
    <source>
        <dbReference type="ARBA" id="ARBA00034117"/>
    </source>
</evidence>
<sequence>MSLNMYLGEVQAQTESMNASCNAIIESMEQVIQSIDSFVGDAVLQGKTYDSAKMYFLQTFRPLAQGIIYLCEELIHQNNAFPTDFQAEVATVDVIEQEILEQIRELERMIAEVQSMSAHMSGMDALLQVYYAMKRKLEDKLERLYQFNVSSSDNYATAMALAANIAKGLAEVQSGKGFSPVSGTFSTKELNMEWIKPIQAITEEKIKEANNKIKKYSPKESIIEEIWGNIVESTKEKIDAAEDIWDKTVDFTEQAFETTKKISNSIQMGSGQAVGDEIEGWKTLSNPDLGTVINTAYNILHLNETVQGMWHTFSDSFKRDVINGDVESATRWITYALTHVGIGIIGDKGLGQVGLITKGVKGSGGSNTVTKGLTLIKEMNKADTALQKILPHLQPNFSGIGSTQHYYQKAATYTYEGADGPKTIRLRMGDLAGGKHPVTGIPYDADGFPIFEAKGEVTLKEKDFKKSRSTHDRICSKALYEQIIKDPKLASNFTEEEIELFKHGEVPDRFTWHHHQDTGRMQLVDSYLHEKTGHTGGYRIWGKDSDK</sequence>
<dbReference type="AlphaFoldDB" id="A0A073JXS7"/>